<evidence type="ECO:0000313" key="1">
    <source>
        <dbReference type="EMBL" id="ORD98420.1"/>
    </source>
</evidence>
<sequence>MHPKTLKFLLTFTISPSSLKKLPFSIIALIKFKVSSEVKLISSNKIQSPFLIASVKIPSLYTNGRLFFNRLIALLASSLLRHFDKIHI</sequence>
<dbReference type="Proteomes" id="UP000192501">
    <property type="component" value="Unassembled WGS sequence"/>
</dbReference>
<reference evidence="1 2" key="1">
    <citation type="journal article" date="2017" name="Environ. Microbiol.">
        <title>Decay of the glycolytic pathway and adaptation to intranuclear parasitism within Enterocytozoonidae microsporidia.</title>
        <authorList>
            <person name="Wiredu Boakye D."/>
            <person name="Jaroenlak P."/>
            <person name="Prachumwat A."/>
            <person name="Williams T.A."/>
            <person name="Bateman K.S."/>
            <person name="Itsathitphaisarn O."/>
            <person name="Sritunyalucksana K."/>
            <person name="Paszkiewicz K.H."/>
            <person name="Moore K.A."/>
            <person name="Stentiford G.D."/>
            <person name="Williams B.A."/>
        </authorList>
    </citation>
    <scope>NUCLEOTIDE SEQUENCE [LARGE SCALE GENOMIC DNA]</scope>
    <source>
        <strain evidence="2">canceri</strain>
    </source>
</reference>
<dbReference type="VEuPathDB" id="MicrosporidiaDB:A0H76_2532"/>
<accession>A0A1X0QF55</accession>
<dbReference type="AlphaFoldDB" id="A0A1X0QF55"/>
<evidence type="ECO:0000313" key="2">
    <source>
        <dbReference type="Proteomes" id="UP000192501"/>
    </source>
</evidence>
<organism evidence="1 2">
    <name type="scientific">Hepatospora eriocheir</name>
    <dbReference type="NCBI Taxonomy" id="1081669"/>
    <lineage>
        <taxon>Eukaryota</taxon>
        <taxon>Fungi</taxon>
        <taxon>Fungi incertae sedis</taxon>
        <taxon>Microsporidia</taxon>
        <taxon>Hepatosporidae</taxon>
        <taxon>Hepatospora</taxon>
    </lineage>
</organism>
<gene>
    <name evidence="1" type="ORF">A0H76_2532</name>
</gene>
<comment type="caution">
    <text evidence="1">The sequence shown here is derived from an EMBL/GenBank/DDBJ whole genome shotgun (WGS) entry which is preliminary data.</text>
</comment>
<proteinExistence type="predicted"/>
<dbReference type="EMBL" id="LTAI01000703">
    <property type="protein sequence ID" value="ORD98420.1"/>
    <property type="molecule type" value="Genomic_DNA"/>
</dbReference>
<name>A0A1X0QF55_9MICR</name>
<protein>
    <submittedName>
        <fullName evidence="1">Uncharacterized protein</fullName>
    </submittedName>
</protein>